<keyword evidence="2" id="KW-1185">Reference proteome</keyword>
<organism evidence="1 2">
    <name type="scientific">Sphagnum jensenii</name>
    <dbReference type="NCBI Taxonomy" id="128206"/>
    <lineage>
        <taxon>Eukaryota</taxon>
        <taxon>Viridiplantae</taxon>
        <taxon>Streptophyta</taxon>
        <taxon>Embryophyta</taxon>
        <taxon>Bryophyta</taxon>
        <taxon>Sphagnophytina</taxon>
        <taxon>Sphagnopsida</taxon>
        <taxon>Sphagnales</taxon>
        <taxon>Sphagnaceae</taxon>
        <taxon>Sphagnum</taxon>
    </lineage>
</organism>
<proteinExistence type="predicted"/>
<gene>
    <name evidence="1" type="ORF">CSSPJE1EN1_LOCUS14493</name>
</gene>
<evidence type="ECO:0000313" key="1">
    <source>
        <dbReference type="EMBL" id="CAK9269015.1"/>
    </source>
</evidence>
<dbReference type="Proteomes" id="UP001497444">
    <property type="component" value="Chromosome 2"/>
</dbReference>
<accession>A0ABP0WQ88</accession>
<name>A0ABP0WQ88_9BRYO</name>
<sequence length="117" mass="13500">MTNLYNSGEWDSFQLELHILKFCLPSEGDAAIGIDQVVMPDYFLLWPFVEAKKWLMGRLAHQEPRLMRRRMPAYRNPVVVVGLVLAVFLPEAQATVYTVRGSNYGILLLHLHILILY</sequence>
<evidence type="ECO:0000313" key="2">
    <source>
        <dbReference type="Proteomes" id="UP001497444"/>
    </source>
</evidence>
<reference evidence="1 2" key="1">
    <citation type="submission" date="2024-02" db="EMBL/GenBank/DDBJ databases">
        <authorList>
            <consortium name="ELIXIR-Norway"/>
            <consortium name="Elixir Norway"/>
        </authorList>
    </citation>
    <scope>NUCLEOTIDE SEQUENCE [LARGE SCALE GENOMIC DNA]</scope>
</reference>
<protein>
    <submittedName>
        <fullName evidence="1">Uncharacterized protein</fullName>
    </submittedName>
</protein>
<dbReference type="EMBL" id="OZ020097">
    <property type="protein sequence ID" value="CAK9269015.1"/>
    <property type="molecule type" value="Genomic_DNA"/>
</dbReference>